<evidence type="ECO:0000256" key="4">
    <source>
        <dbReference type="RuleBase" id="RU003744"/>
    </source>
</evidence>
<dbReference type="PROSITE" id="PS01039">
    <property type="entry name" value="SBP_BACTERIAL_3"/>
    <property type="match status" value="1"/>
</dbReference>
<evidence type="ECO:0000256" key="2">
    <source>
        <dbReference type="ARBA" id="ARBA00022448"/>
    </source>
</evidence>
<accession>A0A937HDY3</accession>
<feature type="chain" id="PRO_5037964690" evidence="5">
    <location>
        <begin position="26"/>
        <end position="342"/>
    </location>
</feature>
<sequence>MQIKRLAFMSVLSLVLALPPLAAQAAGSTLEVVKKRGFLQCGVSQGLPGFSNPDDKGNWTGIDVDLCKAVAAAVFGDAKKVKFTPLSAKERFTAIQSGEVDIIARNTTWSMHRDTALGVDFRAVNYYDGQGFMVRSDLGVTSTTELDGATLCTNQGTTTELNAADYFRAQNMQYEIVAFEKADEAVAAYNSGRCDAYTTDHSALYAQRLKLTDPKAHIVLPEIISKEPLGPAVRQGDNNWGDIVAWVHYATVAAEELGVTSKNIAAMGNSQNPSVRRLLGKDGTFGDNLGIPDDWALQAVKQVGNYGEIFERNVGINTPLGIKRGLNALWTDGGLQYAPPIR</sequence>
<protein>
    <submittedName>
        <fullName evidence="7">Amino acid ABC transporter substrate-binding protein</fullName>
    </submittedName>
</protein>
<evidence type="ECO:0000313" key="8">
    <source>
        <dbReference type="Proteomes" id="UP000785783"/>
    </source>
</evidence>
<proteinExistence type="inferred from homology"/>
<evidence type="ECO:0000256" key="5">
    <source>
        <dbReference type="SAM" id="SignalP"/>
    </source>
</evidence>
<dbReference type="EMBL" id="JADHOK010000097">
    <property type="protein sequence ID" value="MBL6762275.1"/>
    <property type="molecule type" value="Genomic_DNA"/>
</dbReference>
<dbReference type="SUPFAM" id="SSF53850">
    <property type="entry name" value="Periplasmic binding protein-like II"/>
    <property type="match status" value="1"/>
</dbReference>
<keyword evidence="2" id="KW-0813">Transport</keyword>
<name>A0A937HDY3_9PROT</name>
<reference evidence="7" key="1">
    <citation type="submission" date="2020-10" db="EMBL/GenBank/DDBJ databases">
        <title>Microbiome of the Black Sea water column analyzed by genome centric metagenomics.</title>
        <authorList>
            <person name="Cabello-Yeves P.J."/>
            <person name="Callieri C."/>
            <person name="Picazo A."/>
            <person name="Mehrshad M."/>
            <person name="Haro-Moreno J.M."/>
            <person name="Roda-Garcia J."/>
            <person name="Dzembekova N."/>
            <person name="Slabakova V."/>
            <person name="Slabakova N."/>
            <person name="Moncheva S."/>
            <person name="Rodriguez-Valera F."/>
        </authorList>
    </citation>
    <scope>NUCLEOTIDE SEQUENCE</scope>
    <source>
        <strain evidence="7">BS307-5m-G5</strain>
    </source>
</reference>
<organism evidence="7 8">
    <name type="scientific">PS1 clade bacterium</name>
    <dbReference type="NCBI Taxonomy" id="2175152"/>
    <lineage>
        <taxon>Bacteria</taxon>
        <taxon>Pseudomonadati</taxon>
        <taxon>Pseudomonadota</taxon>
        <taxon>Alphaproteobacteria</taxon>
        <taxon>PS1 clade</taxon>
    </lineage>
</organism>
<dbReference type="GO" id="GO:0006865">
    <property type="term" value="P:amino acid transport"/>
    <property type="evidence" value="ECO:0007669"/>
    <property type="project" value="TreeGrafter"/>
</dbReference>
<dbReference type="Gene3D" id="3.40.190.10">
    <property type="entry name" value="Periplasmic binding protein-like II"/>
    <property type="match status" value="2"/>
</dbReference>
<dbReference type="CDD" id="cd13692">
    <property type="entry name" value="PBP2_BztA"/>
    <property type="match status" value="1"/>
</dbReference>
<evidence type="ECO:0000259" key="6">
    <source>
        <dbReference type="SMART" id="SM00062"/>
    </source>
</evidence>
<feature type="domain" description="Solute-binding protein family 3/N-terminal" evidence="6">
    <location>
        <begin position="38"/>
        <end position="267"/>
    </location>
</feature>
<keyword evidence="3 5" id="KW-0732">Signal</keyword>
<evidence type="ECO:0000256" key="3">
    <source>
        <dbReference type="ARBA" id="ARBA00022729"/>
    </source>
</evidence>
<dbReference type="Proteomes" id="UP000785783">
    <property type="component" value="Unassembled WGS sequence"/>
</dbReference>
<dbReference type="InterPro" id="IPR051455">
    <property type="entry name" value="Bact_solute-bind_prot3"/>
</dbReference>
<evidence type="ECO:0000313" key="7">
    <source>
        <dbReference type="EMBL" id="MBL6762275.1"/>
    </source>
</evidence>
<dbReference type="InterPro" id="IPR001638">
    <property type="entry name" value="Solute-binding_3/MltF_N"/>
</dbReference>
<dbReference type="Pfam" id="PF00497">
    <property type="entry name" value="SBP_bac_3"/>
    <property type="match status" value="1"/>
</dbReference>
<dbReference type="SMART" id="SM00062">
    <property type="entry name" value="PBPb"/>
    <property type="match status" value="1"/>
</dbReference>
<dbReference type="AlphaFoldDB" id="A0A937HDY3"/>
<dbReference type="PANTHER" id="PTHR30085:SF7">
    <property type="entry name" value="AMINO-ACID ABC TRANSPORTER-BINDING PROTEIN YHDW-RELATED"/>
    <property type="match status" value="1"/>
</dbReference>
<dbReference type="PANTHER" id="PTHR30085">
    <property type="entry name" value="AMINO ACID ABC TRANSPORTER PERMEASE"/>
    <property type="match status" value="1"/>
</dbReference>
<comment type="similarity">
    <text evidence="1 4">Belongs to the bacterial solute-binding protein 3 family.</text>
</comment>
<evidence type="ECO:0000256" key="1">
    <source>
        <dbReference type="ARBA" id="ARBA00010333"/>
    </source>
</evidence>
<feature type="signal peptide" evidence="5">
    <location>
        <begin position="1"/>
        <end position="25"/>
    </location>
</feature>
<comment type="caution">
    <text evidence="7">The sequence shown here is derived from an EMBL/GenBank/DDBJ whole genome shotgun (WGS) entry which is preliminary data.</text>
</comment>
<dbReference type="InterPro" id="IPR018313">
    <property type="entry name" value="SBP_3_CS"/>
</dbReference>
<gene>
    <name evidence="7" type="ORF">ISQ19_06225</name>
</gene>